<comment type="function">
    <text evidence="13">Required for the insertion and/or proper folding and/or complex formation of integral membrane proteins into the membrane. Involved in integration of membrane proteins that insert both dependently and independently of the Sec translocase complex, as well as at least some lipoproteins. Aids folding of multispanning membrane proteins.</text>
</comment>
<dbReference type="InterPro" id="IPR038221">
    <property type="entry name" value="YidC_periplasmic_sf"/>
</dbReference>
<dbReference type="Pfam" id="PF02096">
    <property type="entry name" value="60KD_IMP"/>
    <property type="match status" value="1"/>
</dbReference>
<proteinExistence type="inferred from homology"/>
<sequence length="611" mass="70240">MEEKKLDRNSIIGLVLISGLLAWFLMTSKSNETPEADNKAETEQTANPVAVTNDSLQVAQLKQNSGAFAYGLDNAQTQDIEVESELLKMTFSSKGGYLSKVEVKNQKRFTKDSDELVKLIDGDNAKLNIQLSTQDSRVLNTSELLFEPTVSKNGGNQVVSMKLKTSENNYLEYVYTIKPNDYMLDLTIKSVGLNQVLNVNAPATLNWELKTIRNEKSISYENRYSEVVYEYEGGKDDYLNASKSYTDANEKDVSYVAFKQHLFTSILLTDTPFETGKLVSENLVQNEDVDTLYLKKYVAEMPLKYTGGELNYNMNLYFGPADYNILNTYERNLDEIIPLGWGIFGWLNEWVIIPVYTFLIKFIPYGFAIILLTVVVRLLMSPVQYKSYVSQAKMKIIRPEVQEIAEKYKKDPMKKQQETMKLYQKAGVSPLSGCMPMFIQMPVFYALFMFFPSAFELRQKSFLWADDLSSYDSIFTLPFKIPFYGDHVSLFPILAGLATFVYMKMTTGDQTSSMPQQEGMPDMSKLMKIMIYISPVMMMFFFNNYASGLSLYYFTSNLITIGIMYVIKYRIINEDKVKAQIEENKTKERPKNKFQRKMEEMMEQAQQQKKK</sequence>
<evidence type="ECO:0000256" key="7">
    <source>
        <dbReference type="ARBA" id="ARBA00022927"/>
    </source>
</evidence>
<evidence type="ECO:0000256" key="11">
    <source>
        <dbReference type="ARBA" id="ARBA00033245"/>
    </source>
</evidence>
<dbReference type="GO" id="GO:0051205">
    <property type="term" value="P:protein insertion into membrane"/>
    <property type="evidence" value="ECO:0007669"/>
    <property type="project" value="TreeGrafter"/>
</dbReference>
<evidence type="ECO:0000256" key="2">
    <source>
        <dbReference type="ARBA" id="ARBA00010527"/>
    </source>
</evidence>
<evidence type="ECO:0000259" key="15">
    <source>
        <dbReference type="Pfam" id="PF02096"/>
    </source>
</evidence>
<evidence type="ECO:0000256" key="5">
    <source>
        <dbReference type="ARBA" id="ARBA00022475"/>
    </source>
</evidence>
<dbReference type="GO" id="GO:0005886">
    <property type="term" value="C:plasma membrane"/>
    <property type="evidence" value="ECO:0007669"/>
    <property type="project" value="UniProtKB-SubCell"/>
</dbReference>
<evidence type="ECO:0000256" key="4">
    <source>
        <dbReference type="ARBA" id="ARBA00022448"/>
    </source>
</evidence>
<keyword evidence="10 13" id="KW-0143">Chaperone</keyword>
<dbReference type="InterPro" id="IPR047196">
    <property type="entry name" value="YidC_ALB_C"/>
</dbReference>
<keyword evidence="18" id="KW-1185">Reference proteome</keyword>
<evidence type="ECO:0000256" key="3">
    <source>
        <dbReference type="ARBA" id="ARBA00015325"/>
    </source>
</evidence>
<evidence type="ECO:0000256" key="9">
    <source>
        <dbReference type="ARBA" id="ARBA00023136"/>
    </source>
</evidence>
<evidence type="ECO:0000256" key="8">
    <source>
        <dbReference type="ARBA" id="ARBA00022989"/>
    </source>
</evidence>
<reference evidence="17 18" key="1">
    <citation type="submission" date="2017-06" db="EMBL/GenBank/DDBJ databases">
        <title>Description of Avrilella dinanensis gen. nov. sp. nov.</title>
        <authorList>
            <person name="Leyer C."/>
            <person name="Sassi M."/>
            <person name="Minet J."/>
            <person name="Kayal S."/>
            <person name="Cattoir V."/>
        </authorList>
    </citation>
    <scope>NUCLEOTIDE SEQUENCE [LARGE SCALE GENOMIC DNA]</scope>
    <source>
        <strain evidence="17 18">UR159</strain>
    </source>
</reference>
<feature type="transmembrane region" description="Helical" evidence="13">
    <location>
        <begin position="526"/>
        <end position="545"/>
    </location>
</feature>
<dbReference type="GO" id="GO:0032977">
    <property type="term" value="F:membrane insertase activity"/>
    <property type="evidence" value="ECO:0007669"/>
    <property type="project" value="InterPro"/>
</dbReference>
<feature type="transmembrane region" description="Helical" evidence="13">
    <location>
        <begin position="430"/>
        <end position="451"/>
    </location>
</feature>
<dbReference type="InterPro" id="IPR001708">
    <property type="entry name" value="YidC/ALB3/OXA1/COX18"/>
</dbReference>
<evidence type="ECO:0000256" key="12">
    <source>
        <dbReference type="ARBA" id="ARBA00033342"/>
    </source>
</evidence>
<dbReference type="InterPro" id="IPR028055">
    <property type="entry name" value="YidC/Oxa/ALB_C"/>
</dbReference>
<dbReference type="PANTHER" id="PTHR12428:SF65">
    <property type="entry name" value="CYTOCHROME C OXIDASE ASSEMBLY PROTEIN COX18, MITOCHONDRIAL"/>
    <property type="match status" value="1"/>
</dbReference>
<organism evidence="17 18">
    <name type="scientific">Avrilella dinanensis</name>
    <dbReference type="NCBI Taxonomy" id="2008672"/>
    <lineage>
        <taxon>Bacteria</taxon>
        <taxon>Pseudomonadati</taxon>
        <taxon>Bacteroidota</taxon>
        <taxon>Flavobacteriia</taxon>
        <taxon>Flavobacteriales</taxon>
        <taxon>Flavobacteriaceae</taxon>
        <taxon>Avrilella</taxon>
    </lineage>
</organism>
<dbReference type="InterPro" id="IPR028053">
    <property type="entry name" value="Membr_insert_YidC_N"/>
</dbReference>
<keyword evidence="4 13" id="KW-0813">Transport</keyword>
<dbReference type="NCBIfam" id="TIGR03593">
    <property type="entry name" value="yidC_nterm"/>
    <property type="match status" value="1"/>
</dbReference>
<dbReference type="NCBIfam" id="NF002359">
    <property type="entry name" value="PRK01318.2-6"/>
    <property type="match status" value="1"/>
</dbReference>
<feature type="region of interest" description="Disordered" evidence="14">
    <location>
        <begin position="583"/>
        <end position="611"/>
    </location>
</feature>
<dbReference type="HAMAP" id="MF_01810">
    <property type="entry name" value="YidC_type1"/>
    <property type="match status" value="1"/>
</dbReference>
<accession>A0A2M9R6J2</accession>
<comment type="caution">
    <text evidence="17">The sequence shown here is derived from an EMBL/GenBank/DDBJ whole genome shotgun (WGS) entry which is preliminary data.</text>
</comment>
<keyword evidence="6 13" id="KW-0812">Transmembrane</keyword>
<keyword evidence="5 13" id="KW-1003">Cell membrane</keyword>
<keyword evidence="8 13" id="KW-1133">Transmembrane helix</keyword>
<dbReference type="Pfam" id="PF14849">
    <property type="entry name" value="YidC_periplas"/>
    <property type="match status" value="1"/>
</dbReference>
<keyword evidence="9 13" id="KW-0472">Membrane</keyword>
<dbReference type="RefSeq" id="WP_100678045.1">
    <property type="nucleotide sequence ID" value="NZ_NIPO01000001.1"/>
</dbReference>
<evidence type="ECO:0000256" key="10">
    <source>
        <dbReference type="ARBA" id="ARBA00023186"/>
    </source>
</evidence>
<dbReference type="PRINTS" id="PR00701">
    <property type="entry name" value="60KDINNERMP"/>
</dbReference>
<dbReference type="OrthoDB" id="9780552at2"/>
<feature type="transmembrane region" description="Helical" evidence="13">
    <location>
        <begin position="362"/>
        <end position="380"/>
    </location>
</feature>
<dbReference type="Proteomes" id="UP000231960">
    <property type="component" value="Unassembled WGS sequence"/>
</dbReference>
<feature type="transmembrane region" description="Helical" evidence="13">
    <location>
        <begin position="9"/>
        <end position="26"/>
    </location>
</feature>
<comment type="subcellular location">
    <subcellularLocation>
        <location evidence="1">Cell inner membrane</location>
        <topology evidence="1">Multi-pass membrane protein</topology>
    </subcellularLocation>
    <subcellularLocation>
        <location evidence="13">Cell membrane</location>
        <topology evidence="13">Multi-pass membrane protein</topology>
    </subcellularLocation>
</comment>
<dbReference type="NCBIfam" id="TIGR03592">
    <property type="entry name" value="yidC_oxa1_cterm"/>
    <property type="match status" value="1"/>
</dbReference>
<evidence type="ECO:0000259" key="16">
    <source>
        <dbReference type="Pfam" id="PF14849"/>
    </source>
</evidence>
<keyword evidence="7 13" id="KW-0653">Protein transport</keyword>
<name>A0A2M9R6J2_9FLAO</name>
<dbReference type="AlphaFoldDB" id="A0A2M9R6J2"/>
<comment type="subunit">
    <text evidence="13">Interacts with the Sec translocase complex via SecD. Specifically interacts with transmembrane segments of nascent integral membrane proteins during membrane integration.</text>
</comment>
<evidence type="ECO:0000313" key="17">
    <source>
        <dbReference type="EMBL" id="PJR04486.1"/>
    </source>
</evidence>
<dbReference type="EMBL" id="NIPO01000001">
    <property type="protein sequence ID" value="PJR04486.1"/>
    <property type="molecule type" value="Genomic_DNA"/>
</dbReference>
<protein>
    <recommendedName>
        <fullName evidence="3 13">Membrane protein insertase YidC</fullName>
    </recommendedName>
    <alternativeName>
        <fullName evidence="12 13">Foldase YidC</fullName>
    </alternativeName>
    <alternativeName>
        <fullName evidence="11 13">Membrane integrase YidC</fullName>
    </alternativeName>
    <alternativeName>
        <fullName evidence="13">Membrane protein YidC</fullName>
    </alternativeName>
</protein>
<feature type="domain" description="Membrane insertase YidC N-terminal" evidence="16">
    <location>
        <begin position="80"/>
        <end position="350"/>
    </location>
</feature>
<gene>
    <name evidence="13" type="primary">yidC</name>
    <name evidence="17" type="ORF">CDL10_07985</name>
</gene>
<dbReference type="GO" id="GO:0015031">
    <property type="term" value="P:protein transport"/>
    <property type="evidence" value="ECO:0007669"/>
    <property type="project" value="UniProtKB-KW"/>
</dbReference>
<comment type="similarity">
    <text evidence="2 13">Belongs to the OXA1/ALB3/YidC family. Type 1 subfamily.</text>
</comment>
<evidence type="ECO:0000256" key="14">
    <source>
        <dbReference type="SAM" id="MobiDB-lite"/>
    </source>
</evidence>
<dbReference type="PANTHER" id="PTHR12428">
    <property type="entry name" value="OXA1"/>
    <property type="match status" value="1"/>
</dbReference>
<evidence type="ECO:0000313" key="18">
    <source>
        <dbReference type="Proteomes" id="UP000231960"/>
    </source>
</evidence>
<evidence type="ECO:0000256" key="13">
    <source>
        <dbReference type="HAMAP-Rule" id="MF_01810"/>
    </source>
</evidence>
<evidence type="ECO:0000256" key="1">
    <source>
        <dbReference type="ARBA" id="ARBA00004429"/>
    </source>
</evidence>
<dbReference type="InterPro" id="IPR019998">
    <property type="entry name" value="Membr_insert_YidC"/>
</dbReference>
<feature type="compositionally biased region" description="Basic and acidic residues" evidence="14">
    <location>
        <begin position="583"/>
        <end position="600"/>
    </location>
</feature>
<evidence type="ECO:0000256" key="6">
    <source>
        <dbReference type="ARBA" id="ARBA00022692"/>
    </source>
</evidence>
<dbReference type="Gene3D" id="2.70.98.90">
    <property type="match status" value="1"/>
</dbReference>
<feature type="domain" description="Membrane insertase YidC/Oxa/ALB C-terminal" evidence="15">
    <location>
        <begin position="365"/>
        <end position="568"/>
    </location>
</feature>
<dbReference type="NCBIfam" id="NF002356">
    <property type="entry name" value="PRK01318.2-3"/>
    <property type="match status" value="1"/>
</dbReference>
<dbReference type="CDD" id="cd19961">
    <property type="entry name" value="EcYidC-like_peri"/>
    <property type="match status" value="1"/>
</dbReference>
<feature type="transmembrane region" description="Helical" evidence="13">
    <location>
        <begin position="551"/>
        <end position="567"/>
    </location>
</feature>
<dbReference type="CDD" id="cd20070">
    <property type="entry name" value="5TM_YidC_Alb3"/>
    <property type="match status" value="1"/>
</dbReference>
<feature type="transmembrane region" description="Helical" evidence="13">
    <location>
        <begin position="487"/>
        <end position="505"/>
    </location>
</feature>